<dbReference type="Proteomes" id="UP001642260">
    <property type="component" value="Unassembled WGS sequence"/>
</dbReference>
<dbReference type="EMBL" id="CAKOAT010058488">
    <property type="protein sequence ID" value="CAH8303316.1"/>
    <property type="molecule type" value="Genomic_DNA"/>
</dbReference>
<organism evidence="7 8">
    <name type="scientific">Eruca vesicaria subsp. sativa</name>
    <name type="common">Garden rocket</name>
    <name type="synonym">Eruca sativa</name>
    <dbReference type="NCBI Taxonomy" id="29727"/>
    <lineage>
        <taxon>Eukaryota</taxon>
        <taxon>Viridiplantae</taxon>
        <taxon>Streptophyta</taxon>
        <taxon>Embryophyta</taxon>
        <taxon>Tracheophyta</taxon>
        <taxon>Spermatophyta</taxon>
        <taxon>Magnoliopsida</taxon>
        <taxon>eudicotyledons</taxon>
        <taxon>Gunneridae</taxon>
        <taxon>Pentapetalae</taxon>
        <taxon>rosids</taxon>
        <taxon>malvids</taxon>
        <taxon>Brassicales</taxon>
        <taxon>Brassicaceae</taxon>
        <taxon>Brassiceae</taxon>
        <taxon>Eruca</taxon>
    </lineage>
</organism>
<name>A0ABC8J3K5_ERUVS</name>
<gene>
    <name evidence="7" type="ORF">ERUC_LOCUS3370</name>
</gene>
<dbReference type="AlphaFoldDB" id="A0ABC8J3K5"/>
<dbReference type="GO" id="GO:0060320">
    <property type="term" value="P:rejection of self pollen"/>
    <property type="evidence" value="ECO:0007669"/>
    <property type="project" value="UniProtKB-KW"/>
</dbReference>
<evidence type="ECO:0000256" key="5">
    <source>
        <dbReference type="ARBA" id="ARBA00022729"/>
    </source>
</evidence>
<evidence type="ECO:0000256" key="6">
    <source>
        <dbReference type="RuleBase" id="RU367044"/>
    </source>
</evidence>
<comment type="subcellular location">
    <subcellularLocation>
        <location evidence="1 6">Secreted</location>
    </subcellularLocation>
</comment>
<accession>A0ABC8J3K5</accession>
<keyword evidence="4 6" id="KW-0964">Secreted</keyword>
<dbReference type="GO" id="GO:0005576">
    <property type="term" value="C:extracellular region"/>
    <property type="evidence" value="ECO:0007669"/>
    <property type="project" value="UniProtKB-SubCell"/>
</dbReference>
<evidence type="ECO:0000313" key="8">
    <source>
        <dbReference type="Proteomes" id="UP001642260"/>
    </source>
</evidence>
<protein>
    <recommendedName>
        <fullName evidence="6">S-protein homolog</fullName>
    </recommendedName>
</protein>
<evidence type="ECO:0000313" key="7">
    <source>
        <dbReference type="EMBL" id="CAH8303316.1"/>
    </source>
</evidence>
<proteinExistence type="inferred from homology"/>
<comment type="caution">
    <text evidence="7">The sequence shown here is derived from an EMBL/GenBank/DDBJ whole genome shotgun (WGS) entry which is preliminary data.</text>
</comment>
<dbReference type="PANTHER" id="PTHR31232:SF43">
    <property type="entry name" value="S-PROTEIN HOMOLOG 29-RELATED"/>
    <property type="match status" value="1"/>
</dbReference>
<evidence type="ECO:0000256" key="2">
    <source>
        <dbReference type="ARBA" id="ARBA00005581"/>
    </source>
</evidence>
<keyword evidence="3 6" id="KW-0713">Self-incompatibility</keyword>
<dbReference type="Pfam" id="PF05938">
    <property type="entry name" value="Self-incomp_S1"/>
    <property type="match status" value="1"/>
</dbReference>
<evidence type="ECO:0000256" key="3">
    <source>
        <dbReference type="ARBA" id="ARBA00022471"/>
    </source>
</evidence>
<reference evidence="7 8" key="1">
    <citation type="submission" date="2022-03" db="EMBL/GenBank/DDBJ databases">
        <authorList>
            <person name="Macdonald S."/>
            <person name="Ahmed S."/>
            <person name="Newling K."/>
        </authorList>
    </citation>
    <scope>NUCLEOTIDE SEQUENCE [LARGE SCALE GENOMIC DNA]</scope>
</reference>
<evidence type="ECO:0000256" key="1">
    <source>
        <dbReference type="ARBA" id="ARBA00004613"/>
    </source>
</evidence>
<dbReference type="PANTHER" id="PTHR31232">
    <property type="match status" value="1"/>
</dbReference>
<dbReference type="InterPro" id="IPR010264">
    <property type="entry name" value="Self-incomp_S1"/>
</dbReference>
<keyword evidence="5 6" id="KW-0732">Signal</keyword>
<keyword evidence="8" id="KW-1185">Reference proteome</keyword>
<comment type="similarity">
    <text evidence="2 6">Belongs to the plant self-incompatibility (S1) protein family.</text>
</comment>
<sequence length="153" mass="18282">MKKWQVYVVIISLFVHLVASRVETIIEGRMVEITNKLNFFNKRRVDITNKVGDGLTLTFHCKSKDDDLGVQILAPDQMWSFRFRPNFWGTTLFYCNFKWAGESHWFNIYDDDRDGDVGHKPCLWYICGWDIKRSEVCRLKDNYGKDICYHWKK</sequence>
<feature type="signal peptide" evidence="6">
    <location>
        <begin position="1"/>
        <end position="20"/>
    </location>
</feature>
<evidence type="ECO:0000256" key="4">
    <source>
        <dbReference type="ARBA" id="ARBA00022525"/>
    </source>
</evidence>
<feature type="chain" id="PRO_5044527901" description="S-protein homolog" evidence="6">
    <location>
        <begin position="21"/>
        <end position="153"/>
    </location>
</feature>